<feature type="region of interest" description="Disordered" evidence="1">
    <location>
        <begin position="351"/>
        <end position="398"/>
    </location>
</feature>
<dbReference type="InterPro" id="IPR023840">
    <property type="entry name" value="T7SS_Rv3446c"/>
</dbReference>
<dbReference type="KEGG" id="cpsk:Q0N40_08915"/>
<dbReference type="EMBL" id="CP137757">
    <property type="protein sequence ID" value="WPF24644.1"/>
    <property type="molecule type" value="Genomic_DNA"/>
</dbReference>
<evidence type="ECO:0000313" key="3">
    <source>
        <dbReference type="Proteomes" id="UP001174314"/>
    </source>
</evidence>
<feature type="compositionally biased region" description="Polar residues" evidence="1">
    <location>
        <begin position="1"/>
        <end position="15"/>
    </location>
</feature>
<feature type="compositionally biased region" description="Polar residues" evidence="1">
    <location>
        <begin position="375"/>
        <end position="387"/>
    </location>
</feature>
<name>A0AAU0PWH6_9CORY</name>
<evidence type="ECO:0000313" key="2">
    <source>
        <dbReference type="EMBL" id="WPF24644.1"/>
    </source>
</evidence>
<dbReference type="NCBIfam" id="TIGR03931">
    <property type="entry name" value="T7SS_Rv3446c"/>
    <property type="match status" value="1"/>
</dbReference>
<dbReference type="RefSeq" id="WP_221924276.1">
    <property type="nucleotide sequence ID" value="NZ_CP137757.1"/>
</dbReference>
<protein>
    <submittedName>
        <fullName evidence="2">Type VII secretion-associated protein</fullName>
    </submittedName>
</protein>
<feature type="region of interest" description="Disordered" evidence="1">
    <location>
        <begin position="1"/>
        <end position="21"/>
    </location>
</feature>
<dbReference type="Proteomes" id="UP001174314">
    <property type="component" value="Chromosome"/>
</dbReference>
<accession>A0AAU0PWH6</accession>
<feature type="compositionally biased region" description="Basic and acidic residues" evidence="1">
    <location>
        <begin position="302"/>
        <end position="313"/>
    </location>
</feature>
<organism evidence="2 3">
    <name type="scientific">Corynebacterium pseudokroppenstedtii</name>
    <dbReference type="NCBI Taxonomy" id="2804917"/>
    <lineage>
        <taxon>Bacteria</taxon>
        <taxon>Bacillati</taxon>
        <taxon>Actinomycetota</taxon>
        <taxon>Actinomycetes</taxon>
        <taxon>Mycobacteriales</taxon>
        <taxon>Corynebacteriaceae</taxon>
        <taxon>Corynebacterium</taxon>
    </lineage>
</organism>
<sequence length="532" mass="57872">MSTTTRNYASPSFTPTMLPDNHQARIERHNESSRGQSVPDVVSIGRNSRTEQRIVLCPSWWGLLRRKRWADNYLDDDAQRYRHPDTDPSFARSALTENAPTILPMSDALCSIEPALRPISFVLHIAGQYAGLTALTLPADEAMTDLVPIGDGKSFMDPLIAVVSAEIESAVETGRVPSSRERDLIGPEGVEVLVVATDKAANKPGRGAELVEYALEKLNEASIPAMRVGIEEIEISARMAGVLSRDSQHDVRPMSTEVHRAGNETHRGGDDTALPRGGRTQNNPHNRVPTDKDGSPNPTKRKTTDLRPPRRDYRRGGFLLRHRNALAVTMCTLVLIGTALAVTLRSGGNHEQTNQAEANSQHIDGDEQAEGNEATGGQTALSATPASSDHHDQPGGIVDNGIVRAALTSGWIRSHSSTPERLILEDPADGDIRILVSGHPVQPDVTDAHLREHVESMVQTRTEFSNYAPESAWRQGAVSYEERPEGGSVVQWTTFLQEGKQVSVGCQWKGELTAKRTAACSTAARSAEVMPS</sequence>
<reference evidence="2 3" key="1">
    <citation type="submission" date="2023-10" db="EMBL/GenBank/DDBJ databases">
        <title>complete genome sequence of Corynebacterium pseudokroppenstedtii P15-C1.</title>
        <authorList>
            <person name="Bruggemann H."/>
            <person name="Poehlein A."/>
        </authorList>
    </citation>
    <scope>NUCLEOTIDE SEQUENCE [LARGE SCALE GENOMIC DNA]</scope>
    <source>
        <strain evidence="2 3">P15_C1</strain>
    </source>
</reference>
<proteinExistence type="predicted"/>
<feature type="region of interest" description="Disordered" evidence="1">
    <location>
        <begin position="243"/>
        <end position="313"/>
    </location>
</feature>
<gene>
    <name evidence="2" type="ORF">Q0N40_08915</name>
</gene>
<feature type="compositionally biased region" description="Polar residues" evidence="1">
    <location>
        <begin position="351"/>
        <end position="362"/>
    </location>
</feature>
<keyword evidence="3" id="KW-1185">Reference proteome</keyword>
<feature type="compositionally biased region" description="Basic and acidic residues" evidence="1">
    <location>
        <begin position="246"/>
        <end position="270"/>
    </location>
</feature>
<evidence type="ECO:0000256" key="1">
    <source>
        <dbReference type="SAM" id="MobiDB-lite"/>
    </source>
</evidence>
<dbReference type="AlphaFoldDB" id="A0AAU0PWH6"/>